<keyword evidence="2" id="KW-0167">Capsid protein</keyword>
<evidence type="ECO:0000256" key="1">
    <source>
        <dbReference type="SAM" id="MobiDB-lite"/>
    </source>
</evidence>
<feature type="compositionally biased region" description="Polar residues" evidence="1">
    <location>
        <begin position="1"/>
        <end position="13"/>
    </location>
</feature>
<protein>
    <submittedName>
        <fullName evidence="2">Putative coat protein</fullName>
    </submittedName>
</protein>
<feature type="compositionally biased region" description="Polar residues" evidence="1">
    <location>
        <begin position="25"/>
        <end position="40"/>
    </location>
</feature>
<name>A0A0A0V125_9RHAB</name>
<reference evidence="2" key="1">
    <citation type="journal article" date="2014" name="Aquaculture">
        <title>Detection of a phylogenetically divergent eel virus European X (EVEX) isolate in European eels (Anguilla anguilla) farmed in experimental tanks in Italy.</title>
        <authorList>
            <person name="Caruso C."/>
            <person name="Peletto S."/>
            <person name="Giustinelli A."/>
            <person name="Arsieni P."/>
            <person name="Mordenti O."/>
            <person name="Modesto P."/>
            <person name="Acutis P.L."/>
            <person name="Masoero L."/>
            <person name="Fioravanti M."/>
            <person name="Prearo M."/>
        </authorList>
    </citation>
    <scope>NUCLEOTIDE SEQUENCE</scope>
    <source>
        <strain evidence="2">ToBo</strain>
    </source>
</reference>
<dbReference type="EMBL" id="KJ598499">
    <property type="protein sequence ID" value="AIW58871.1"/>
    <property type="molecule type" value="Viral_cRNA"/>
</dbReference>
<proteinExistence type="predicted"/>
<evidence type="ECO:0000313" key="2">
    <source>
        <dbReference type="EMBL" id="AIW58871.1"/>
    </source>
</evidence>
<dbReference type="GO" id="GO:0019028">
    <property type="term" value="C:viral capsid"/>
    <property type="evidence" value="ECO:0007669"/>
    <property type="project" value="UniProtKB-KW"/>
</dbReference>
<sequence length="65" mass="7645">MERKNISSIFQRRQSQKRKGLIRNNVLSRLMSPQNKTQKSLPHLRKSQNICPHQLPAEKSPKKQP</sequence>
<feature type="region of interest" description="Disordered" evidence="1">
    <location>
        <begin position="1"/>
        <end position="65"/>
    </location>
</feature>
<accession>A0A0A0V125</accession>
<organism evidence="2">
    <name type="scientific">Eel virus European X</name>
    <dbReference type="NCBI Taxonomy" id="685443"/>
    <lineage>
        <taxon>Viruses</taxon>
        <taxon>Riboviria</taxon>
        <taxon>Orthornavirae</taxon>
        <taxon>Negarnaviricota</taxon>
        <taxon>Haploviricotina</taxon>
        <taxon>Monjiviricetes</taxon>
        <taxon>Mononegavirales</taxon>
        <taxon>Rhabdoviridae</taxon>
        <taxon>Alpharhabdovirinae</taxon>
        <taxon>Perhabdovirus</taxon>
        <taxon>Perhabdovirus anguilla</taxon>
    </lineage>
</organism>
<keyword evidence="2" id="KW-0946">Virion</keyword>
<gene>
    <name evidence="2" type="primary">C</name>
</gene>